<comment type="caution">
    <text evidence="2">The sequence shown here is derived from an EMBL/GenBank/DDBJ whole genome shotgun (WGS) entry which is preliminary data.</text>
</comment>
<reference evidence="2" key="1">
    <citation type="submission" date="2021-06" db="EMBL/GenBank/DDBJ databases">
        <authorList>
            <person name="Kallberg Y."/>
            <person name="Tangrot J."/>
            <person name="Rosling A."/>
        </authorList>
    </citation>
    <scope>NUCLEOTIDE SEQUENCE</scope>
    <source>
        <strain evidence="2">IN212</strain>
    </source>
</reference>
<dbReference type="OrthoDB" id="2444601at2759"/>
<keyword evidence="3" id="KW-1185">Reference proteome</keyword>
<accession>A0A9N9KAH2</accession>
<name>A0A9N9KAH2_9GLOM</name>
<proteinExistence type="predicted"/>
<organism evidence="2 3">
    <name type="scientific">Racocetra fulgida</name>
    <dbReference type="NCBI Taxonomy" id="60492"/>
    <lineage>
        <taxon>Eukaryota</taxon>
        <taxon>Fungi</taxon>
        <taxon>Fungi incertae sedis</taxon>
        <taxon>Mucoromycota</taxon>
        <taxon>Glomeromycotina</taxon>
        <taxon>Glomeromycetes</taxon>
        <taxon>Diversisporales</taxon>
        <taxon>Gigasporaceae</taxon>
        <taxon>Racocetra</taxon>
    </lineage>
</organism>
<evidence type="ECO:0000313" key="3">
    <source>
        <dbReference type="Proteomes" id="UP000789396"/>
    </source>
</evidence>
<evidence type="ECO:0000313" key="2">
    <source>
        <dbReference type="EMBL" id="CAG8818388.1"/>
    </source>
</evidence>
<evidence type="ECO:0000256" key="1">
    <source>
        <dbReference type="SAM" id="MobiDB-lite"/>
    </source>
</evidence>
<dbReference type="AlphaFoldDB" id="A0A9N9KAH2"/>
<dbReference type="EMBL" id="CAJVPZ010095782">
    <property type="protein sequence ID" value="CAG8818388.1"/>
    <property type="molecule type" value="Genomic_DNA"/>
</dbReference>
<gene>
    <name evidence="2" type="ORF">RFULGI_LOCUS19413</name>
</gene>
<dbReference type="Proteomes" id="UP000789396">
    <property type="component" value="Unassembled WGS sequence"/>
</dbReference>
<feature type="region of interest" description="Disordered" evidence="1">
    <location>
        <begin position="1"/>
        <end position="23"/>
    </location>
</feature>
<protein>
    <submittedName>
        <fullName evidence="2">17392_t:CDS:1</fullName>
    </submittedName>
</protein>
<feature type="non-terminal residue" evidence="2">
    <location>
        <position position="70"/>
    </location>
</feature>
<feature type="non-terminal residue" evidence="2">
    <location>
        <position position="1"/>
    </location>
</feature>
<sequence length="70" mass="7949">SSSSDEDTPKLKTKKSKSNLVPKESKLTTDEIELANIITQIRSKYQCNIHATLCYIEDDKHLALIPARLY</sequence>